<reference evidence="1 2" key="1">
    <citation type="submission" date="2020-08" db="EMBL/GenBank/DDBJ databases">
        <title>Genomic Encyclopedia of Type Strains, Phase III (KMG-III): the genomes of soil and plant-associated and newly described type strains.</title>
        <authorList>
            <person name="Whitman W."/>
        </authorList>
    </citation>
    <scope>NUCLEOTIDE SEQUENCE [LARGE SCALE GENOMIC DNA]</scope>
    <source>
        <strain evidence="1 2">CECT 8960</strain>
    </source>
</reference>
<dbReference type="AlphaFoldDB" id="A0A7W7PZ25"/>
<dbReference type="Proteomes" id="UP000520767">
    <property type="component" value="Unassembled WGS sequence"/>
</dbReference>
<proteinExistence type="predicted"/>
<gene>
    <name evidence="1" type="ORF">FHR82_000038</name>
</gene>
<organism evidence="1 2">
    <name type="scientific">Actinophytocola algeriensis</name>
    <dbReference type="NCBI Taxonomy" id="1768010"/>
    <lineage>
        <taxon>Bacteria</taxon>
        <taxon>Bacillati</taxon>
        <taxon>Actinomycetota</taxon>
        <taxon>Actinomycetes</taxon>
        <taxon>Pseudonocardiales</taxon>
        <taxon>Pseudonocardiaceae</taxon>
    </lineage>
</organism>
<sequence length="319" mass="33333">MLSALRGKADVRPYYAELDRWSSADEVPRLEELAHALLADPGHLTYDSVFDHVERLLALTPSASRAAAVVRLAARLPARRVRSTAALLATGQPASVLLSLDLPRELGACLVHELVLRGVPVGPEWRTRLAGHPLGELPLTPLPGETPPGETGATTRSELITAAGAVPSATRLTSPADITSAVTTWLTESNGRAEAAVFTVAAPLAATDVGIRTVESLGLDCLAGNGLALRRATLPQVVTTLFTAAADGGAYDRGQGGAYGRLAAWRSVKALAGGAVAGCAWWLFDAANDWFKRISWDLGVLCLRPGGRGIAVLATTDAD</sequence>
<evidence type="ECO:0000313" key="1">
    <source>
        <dbReference type="EMBL" id="MBB4903828.1"/>
    </source>
</evidence>
<dbReference type="EMBL" id="JACHJQ010000001">
    <property type="protein sequence ID" value="MBB4903828.1"/>
    <property type="molecule type" value="Genomic_DNA"/>
</dbReference>
<dbReference type="RefSeq" id="WP_184808164.1">
    <property type="nucleotide sequence ID" value="NZ_JACHJQ010000001.1"/>
</dbReference>
<dbReference type="Pfam" id="PF19681">
    <property type="entry name" value="DUF6183"/>
    <property type="match status" value="1"/>
</dbReference>
<comment type="caution">
    <text evidence="1">The sequence shown here is derived from an EMBL/GenBank/DDBJ whole genome shotgun (WGS) entry which is preliminary data.</text>
</comment>
<protein>
    <submittedName>
        <fullName evidence="1">Uncharacterized protein</fullName>
    </submittedName>
</protein>
<dbReference type="InterPro" id="IPR045756">
    <property type="entry name" value="DUF6183"/>
</dbReference>
<accession>A0A7W7PZ25</accession>
<evidence type="ECO:0000313" key="2">
    <source>
        <dbReference type="Proteomes" id="UP000520767"/>
    </source>
</evidence>
<name>A0A7W7PZ25_9PSEU</name>
<keyword evidence="2" id="KW-1185">Reference proteome</keyword>